<sequence length="409" mass="42121">MLTTTPSLITAPTQRASLAASADALAPVPRRSAGAQGFSLGATGHGAAADPGSARTVASRADAAGSTALRSATAGSVAREPGAQQQVGRLQQGLDYLDRLAVSVQQLKSGLSDTLARRATPSALLNDQVAQLRQLWSQRATDAGGRVDGDLQATADVDSTARQRFKLRGLDLAVLTQGGRETLRLQVPGQRSQATTAGAPGTSTPPITVAVTLDGEGTPAQLRALSQALAPTGLTVQVQGPEVVFSVVESQWPALRDGLTLRGEGKRFPSGQPVRAWLEPSPQALQPDRWQLQDADGQRQALGQLLQAQPKLAKARAQLSGQLQAAAERGRSDGAPSSDAMTASTTGSAVSVIADAASTPARAMTGPEAAVLVSQLDEAMGAADFTSLGSLLPAVRGLHRQRVQQLLST</sequence>
<proteinExistence type="predicted"/>
<dbReference type="Proteomes" id="UP001064933">
    <property type="component" value="Chromosome"/>
</dbReference>
<name>A0ABY6AUH6_9BURK</name>
<gene>
    <name evidence="1" type="ORF">N4261_17825</name>
</gene>
<organism evidence="1 2">
    <name type="scientific">Roseateles amylovorans</name>
    <dbReference type="NCBI Taxonomy" id="2978473"/>
    <lineage>
        <taxon>Bacteria</taxon>
        <taxon>Pseudomonadati</taxon>
        <taxon>Pseudomonadota</taxon>
        <taxon>Betaproteobacteria</taxon>
        <taxon>Burkholderiales</taxon>
        <taxon>Sphaerotilaceae</taxon>
        <taxon>Roseateles</taxon>
    </lineage>
</organism>
<protein>
    <recommendedName>
        <fullName evidence="3">Flagellar hook-length control protein FliK</fullName>
    </recommendedName>
</protein>
<reference evidence="1" key="1">
    <citation type="submission" date="2022-10" db="EMBL/GenBank/DDBJ databases">
        <title>Characterization and whole genome sequencing of a new Roseateles species, isolated from fresh water.</title>
        <authorList>
            <person name="Guliayeva D.Y."/>
            <person name="Akhremchuk A.E."/>
            <person name="Sikolenko M.A."/>
            <person name="Valentovich L.N."/>
            <person name="Sidarenka A.V."/>
        </authorList>
    </citation>
    <scope>NUCLEOTIDE SEQUENCE</scope>
    <source>
        <strain evidence="1">BIM B-1768</strain>
    </source>
</reference>
<evidence type="ECO:0000313" key="2">
    <source>
        <dbReference type="Proteomes" id="UP001064933"/>
    </source>
</evidence>
<accession>A0ABY6AUH6</accession>
<dbReference type="EMBL" id="CP104562">
    <property type="protein sequence ID" value="UXH76876.1"/>
    <property type="molecule type" value="Genomic_DNA"/>
</dbReference>
<evidence type="ECO:0000313" key="1">
    <source>
        <dbReference type="EMBL" id="UXH76876.1"/>
    </source>
</evidence>
<dbReference type="RefSeq" id="WP_261756617.1">
    <property type="nucleotide sequence ID" value="NZ_CP104562.2"/>
</dbReference>
<evidence type="ECO:0008006" key="3">
    <source>
        <dbReference type="Google" id="ProtNLM"/>
    </source>
</evidence>
<keyword evidence="2" id="KW-1185">Reference proteome</keyword>